<feature type="transmembrane region" description="Helical" evidence="2">
    <location>
        <begin position="252"/>
        <end position="273"/>
    </location>
</feature>
<keyword evidence="2" id="KW-1133">Transmembrane helix</keyword>
<dbReference type="eggNOG" id="ENOG502QQSQ">
    <property type="taxonomic scope" value="Eukaryota"/>
</dbReference>
<evidence type="ECO:0000313" key="4">
    <source>
        <dbReference type="Proteomes" id="UP000016923"/>
    </source>
</evidence>
<dbReference type="InterPro" id="IPR021369">
    <property type="entry name" value="DUF2985"/>
</dbReference>
<feature type="compositionally biased region" description="Low complexity" evidence="1">
    <location>
        <begin position="105"/>
        <end position="132"/>
    </location>
</feature>
<proteinExistence type="predicted"/>
<dbReference type="VEuPathDB" id="FungiDB:F503_08031"/>
<feature type="region of interest" description="Disordered" evidence="1">
    <location>
        <begin position="94"/>
        <end position="137"/>
    </location>
</feature>
<feature type="compositionally biased region" description="Basic and acidic residues" evidence="1">
    <location>
        <begin position="494"/>
        <end position="505"/>
    </location>
</feature>
<sequence length="505" mass="54791">MGQPTTTSPLDKENSSPALPIEMVAVPADSYSSPFTSSSNNITPVTTVGQERRASVASNTRSVDSLPRRLSKSFQDSDMPRGFLAATADMTSSVVAAARPRSGTQRTRSSTLSESEQQQQQQPQSPQQSQLQRAESSGVLATLDEHKHLDDDDDQTIVANRAAATASSSSSPDSKKESSEATFQAERVVTGTAAAAAGAGAGAAAGAAATGDAELFNEYDNGYHFPPRYTTKESFMHGLRAFGHYLVTPTGFLIVLYGANIIAWGGMLFLLLCNASKAMCYPTCNNIDSPRRKWIEWDSQVLTGLFCVTAFGLAPWRFRDLYLYLQFKVRKNQRAMRRLAGVHRGWIRLPGSELLPITTGPGSIPADTPVHAIPFPETKIPDAPLTGQRAPPTRPWAIVFVLFMNIMNTILQAVLCGIMWGMNRYDRPSWSTGLFVALGCIAGALGGLGMFWEGKRVKGIEGVPLTDEDRQKLAHDREMGIYHYNNLSGKKPKEKTAAPDLEAGK</sequence>
<keyword evidence="4" id="KW-1185">Reference proteome</keyword>
<dbReference type="PANTHER" id="PTHR35872:SF1">
    <property type="entry name" value="ALPHA-L-RHAMNOSIDASE C"/>
    <property type="match status" value="1"/>
</dbReference>
<dbReference type="AlphaFoldDB" id="S3D291"/>
<dbReference type="OrthoDB" id="6407410at2759"/>
<feature type="transmembrane region" description="Helical" evidence="2">
    <location>
        <begin position="396"/>
        <end position="420"/>
    </location>
</feature>
<dbReference type="Proteomes" id="UP000016923">
    <property type="component" value="Unassembled WGS sequence"/>
</dbReference>
<keyword evidence="2" id="KW-0472">Membrane</keyword>
<feature type="compositionally biased region" description="Low complexity" evidence="1">
    <location>
        <begin position="30"/>
        <end position="39"/>
    </location>
</feature>
<organism evidence="3 4">
    <name type="scientific">Ophiostoma piceae (strain UAMH 11346)</name>
    <name type="common">Sap stain fungus</name>
    <dbReference type="NCBI Taxonomy" id="1262450"/>
    <lineage>
        <taxon>Eukaryota</taxon>
        <taxon>Fungi</taxon>
        <taxon>Dikarya</taxon>
        <taxon>Ascomycota</taxon>
        <taxon>Pezizomycotina</taxon>
        <taxon>Sordariomycetes</taxon>
        <taxon>Sordariomycetidae</taxon>
        <taxon>Ophiostomatales</taxon>
        <taxon>Ophiostomataceae</taxon>
        <taxon>Ophiostoma</taxon>
    </lineage>
</organism>
<dbReference type="Pfam" id="PF11204">
    <property type="entry name" value="DUF2985"/>
    <property type="match status" value="1"/>
</dbReference>
<dbReference type="EMBL" id="KE148151">
    <property type="protein sequence ID" value="EPE07380.1"/>
    <property type="molecule type" value="Genomic_DNA"/>
</dbReference>
<protein>
    <submittedName>
        <fullName evidence="3">Alpha-l-rhamnosidase c</fullName>
    </submittedName>
</protein>
<evidence type="ECO:0000256" key="2">
    <source>
        <dbReference type="SAM" id="Phobius"/>
    </source>
</evidence>
<feature type="transmembrane region" description="Helical" evidence="2">
    <location>
        <begin position="301"/>
        <end position="318"/>
    </location>
</feature>
<dbReference type="OMA" id="VIWANAW"/>
<feature type="region of interest" description="Disordered" evidence="1">
    <location>
        <begin position="485"/>
        <end position="505"/>
    </location>
</feature>
<keyword evidence="2" id="KW-0812">Transmembrane</keyword>
<feature type="region of interest" description="Disordered" evidence="1">
    <location>
        <begin position="161"/>
        <end position="183"/>
    </location>
</feature>
<dbReference type="HOGENOM" id="CLU_031135_1_0_1"/>
<dbReference type="PANTHER" id="PTHR35872">
    <property type="entry name" value="INTEGRAL MEMBRANE PROTEIN (AFU_ORTHOLOGUE AFUA_5G07110)"/>
    <property type="match status" value="1"/>
</dbReference>
<evidence type="ECO:0000256" key="1">
    <source>
        <dbReference type="SAM" id="MobiDB-lite"/>
    </source>
</evidence>
<reference evidence="3 4" key="1">
    <citation type="journal article" date="2013" name="BMC Genomics">
        <title>The genome and transcriptome of the pine saprophyte Ophiostoma piceae, and a comparison with the bark beetle-associated pine pathogen Grosmannia clavigera.</title>
        <authorList>
            <person name="Haridas S."/>
            <person name="Wang Y."/>
            <person name="Lim L."/>
            <person name="Massoumi Alamouti S."/>
            <person name="Jackman S."/>
            <person name="Docking R."/>
            <person name="Robertson G."/>
            <person name="Birol I."/>
            <person name="Bohlmann J."/>
            <person name="Breuil C."/>
        </authorList>
    </citation>
    <scope>NUCLEOTIDE SEQUENCE [LARGE SCALE GENOMIC DNA]</scope>
    <source>
        <strain evidence="3 4">UAMH 11346</strain>
    </source>
</reference>
<accession>S3D291</accession>
<evidence type="ECO:0000313" key="3">
    <source>
        <dbReference type="EMBL" id="EPE07380.1"/>
    </source>
</evidence>
<feature type="compositionally biased region" description="Polar residues" evidence="1">
    <location>
        <begin position="40"/>
        <end position="49"/>
    </location>
</feature>
<gene>
    <name evidence="3" type="ORF">F503_08031</name>
</gene>
<feature type="region of interest" description="Disordered" evidence="1">
    <location>
        <begin position="29"/>
        <end position="79"/>
    </location>
</feature>
<dbReference type="STRING" id="1262450.S3D291"/>
<feature type="transmembrane region" description="Helical" evidence="2">
    <location>
        <begin position="432"/>
        <end position="452"/>
    </location>
</feature>
<feature type="compositionally biased region" description="Low complexity" evidence="1">
    <location>
        <begin position="162"/>
        <end position="172"/>
    </location>
</feature>
<name>S3D291_OPHP1</name>